<keyword evidence="5" id="KW-0472">Membrane</keyword>
<sequence length="382" mass="41097">MAKIQLNGLEQKLVNTSALGKGFIFFIIGAVFTLLLNQLLPFNLTPVFILIALLSLAVIWQHYCHQKQVLILKLYIEEPHTSKPEQLKGAFSELYLCAVQEAANAKNQTEQNASTMAKLHEIIEQFSTCMEIINESIAEEFDQIGSLATAMNEMTAAVKEVEGNAESASVSTLEATNVAEEGRNAVDATISSINALSRNIDDSATAVNNVEIKVESIGSVVDTIRSISDQTNLLALNAAIEAARAGEAGRGFAVVADEVRNLAKRTQDATVEIQAMIELLQKSAQQAVGLMDSSVKEAEIGVTEVTKAGIKLSDIVGKVNHISDLNYQIASASKEQATVADEINSNLVQVKETVEGSVVVLQEVTEMTEEILGYSAQLTKAS</sequence>
<dbReference type="Gene3D" id="1.10.287.950">
    <property type="entry name" value="Methyl-accepting chemotaxis protein"/>
    <property type="match status" value="1"/>
</dbReference>
<keyword evidence="5" id="KW-0812">Transmembrane</keyword>
<dbReference type="SUPFAM" id="SSF58104">
    <property type="entry name" value="Methyl-accepting chemotaxis protein (MCP) signaling domain"/>
    <property type="match status" value="1"/>
</dbReference>
<feature type="domain" description="Methyl-accepting transducer" evidence="6">
    <location>
        <begin position="115"/>
        <end position="351"/>
    </location>
</feature>
<name>A0ABU9H6Y8_9GAMM</name>
<dbReference type="PRINTS" id="PR00260">
    <property type="entry name" value="CHEMTRNSDUCR"/>
</dbReference>
<keyword evidence="5" id="KW-1133">Transmembrane helix</keyword>
<evidence type="ECO:0000256" key="3">
    <source>
        <dbReference type="ARBA" id="ARBA00029447"/>
    </source>
</evidence>
<proteinExistence type="inferred from homology"/>
<organism evidence="7 8">
    <name type="scientific">Psychromonas arctica</name>
    <dbReference type="NCBI Taxonomy" id="168275"/>
    <lineage>
        <taxon>Bacteria</taxon>
        <taxon>Pseudomonadati</taxon>
        <taxon>Pseudomonadota</taxon>
        <taxon>Gammaproteobacteria</taxon>
        <taxon>Alteromonadales</taxon>
        <taxon>Psychromonadaceae</taxon>
        <taxon>Psychromonas</taxon>
    </lineage>
</organism>
<dbReference type="Proteomes" id="UP001366060">
    <property type="component" value="Unassembled WGS sequence"/>
</dbReference>
<reference evidence="7 8" key="1">
    <citation type="submission" date="2024-02" db="EMBL/GenBank/DDBJ databases">
        <title>Bacteria isolated from the canopy kelp, Nereocystis luetkeana.</title>
        <authorList>
            <person name="Pfister C.A."/>
            <person name="Younker I.T."/>
            <person name="Light S.H."/>
        </authorList>
    </citation>
    <scope>NUCLEOTIDE SEQUENCE [LARGE SCALE GENOMIC DNA]</scope>
    <source>
        <strain evidence="7 8">TI.2.07</strain>
    </source>
</reference>
<dbReference type="PANTHER" id="PTHR32089">
    <property type="entry name" value="METHYL-ACCEPTING CHEMOTAXIS PROTEIN MCPB"/>
    <property type="match status" value="1"/>
</dbReference>
<dbReference type="InterPro" id="IPR004089">
    <property type="entry name" value="MCPsignal_dom"/>
</dbReference>
<dbReference type="Pfam" id="PF00015">
    <property type="entry name" value="MCPsignal"/>
    <property type="match status" value="1"/>
</dbReference>
<evidence type="ECO:0000256" key="1">
    <source>
        <dbReference type="ARBA" id="ARBA00004370"/>
    </source>
</evidence>
<evidence type="ECO:0000313" key="8">
    <source>
        <dbReference type="Proteomes" id="UP001366060"/>
    </source>
</evidence>
<keyword evidence="8" id="KW-1185">Reference proteome</keyword>
<feature type="transmembrane region" description="Helical" evidence="5">
    <location>
        <begin position="18"/>
        <end position="37"/>
    </location>
</feature>
<accession>A0ABU9H6Y8</accession>
<keyword evidence="2 4" id="KW-0807">Transducer</keyword>
<protein>
    <submittedName>
        <fullName evidence="7">Methyl-accepting chemotaxis protein</fullName>
    </submittedName>
</protein>
<dbReference type="EMBL" id="JBAKBA010000001">
    <property type="protein sequence ID" value="MEL0657634.1"/>
    <property type="molecule type" value="Genomic_DNA"/>
</dbReference>
<dbReference type="RefSeq" id="WP_341626406.1">
    <property type="nucleotide sequence ID" value="NZ_JBAKBA010000001.1"/>
</dbReference>
<feature type="transmembrane region" description="Helical" evidence="5">
    <location>
        <begin position="44"/>
        <end position="63"/>
    </location>
</feature>
<dbReference type="PROSITE" id="PS50111">
    <property type="entry name" value="CHEMOTAXIS_TRANSDUC_2"/>
    <property type="match status" value="1"/>
</dbReference>
<evidence type="ECO:0000259" key="6">
    <source>
        <dbReference type="PROSITE" id="PS50111"/>
    </source>
</evidence>
<dbReference type="PANTHER" id="PTHR32089:SF120">
    <property type="entry name" value="METHYL-ACCEPTING CHEMOTAXIS PROTEIN TLPQ"/>
    <property type="match status" value="1"/>
</dbReference>
<evidence type="ECO:0000256" key="4">
    <source>
        <dbReference type="PROSITE-ProRule" id="PRU00284"/>
    </source>
</evidence>
<evidence type="ECO:0000313" key="7">
    <source>
        <dbReference type="EMBL" id="MEL0657634.1"/>
    </source>
</evidence>
<dbReference type="CDD" id="cd11386">
    <property type="entry name" value="MCP_signal"/>
    <property type="match status" value="1"/>
</dbReference>
<comment type="caution">
    <text evidence="7">The sequence shown here is derived from an EMBL/GenBank/DDBJ whole genome shotgun (WGS) entry which is preliminary data.</text>
</comment>
<dbReference type="SMART" id="SM00283">
    <property type="entry name" value="MA"/>
    <property type="match status" value="1"/>
</dbReference>
<gene>
    <name evidence="7" type="ORF">V6255_00655</name>
</gene>
<comment type="similarity">
    <text evidence="3">Belongs to the methyl-accepting chemotaxis (MCP) protein family.</text>
</comment>
<evidence type="ECO:0000256" key="2">
    <source>
        <dbReference type="ARBA" id="ARBA00023224"/>
    </source>
</evidence>
<comment type="subcellular location">
    <subcellularLocation>
        <location evidence="1">Membrane</location>
    </subcellularLocation>
</comment>
<evidence type="ECO:0000256" key="5">
    <source>
        <dbReference type="SAM" id="Phobius"/>
    </source>
</evidence>
<dbReference type="InterPro" id="IPR004090">
    <property type="entry name" value="Chemotax_Me-accpt_rcpt"/>
</dbReference>